<dbReference type="GO" id="GO:0006355">
    <property type="term" value="P:regulation of DNA-templated transcription"/>
    <property type="evidence" value="ECO:0007669"/>
    <property type="project" value="InterPro"/>
</dbReference>
<dbReference type="InterPro" id="IPR036388">
    <property type="entry name" value="WH-like_DNA-bd_sf"/>
</dbReference>
<evidence type="ECO:0000256" key="4">
    <source>
        <dbReference type="SAM" id="MobiDB-lite"/>
    </source>
</evidence>
<evidence type="ECO:0000313" key="7">
    <source>
        <dbReference type="Proteomes" id="UP000824130"/>
    </source>
</evidence>
<evidence type="ECO:0000256" key="2">
    <source>
        <dbReference type="ARBA" id="ARBA00023125"/>
    </source>
</evidence>
<evidence type="ECO:0000313" key="6">
    <source>
        <dbReference type="EMBL" id="HIU95934.1"/>
    </source>
</evidence>
<dbReference type="InterPro" id="IPR016032">
    <property type="entry name" value="Sig_transdc_resp-reg_C-effctor"/>
</dbReference>
<reference evidence="6" key="2">
    <citation type="journal article" date="2021" name="PeerJ">
        <title>Extensive microbial diversity within the chicken gut microbiome revealed by metagenomics and culture.</title>
        <authorList>
            <person name="Gilroy R."/>
            <person name="Ravi A."/>
            <person name="Getino M."/>
            <person name="Pursley I."/>
            <person name="Horton D.L."/>
            <person name="Alikhan N.F."/>
            <person name="Baker D."/>
            <person name="Gharbi K."/>
            <person name="Hall N."/>
            <person name="Watson M."/>
            <person name="Adriaenssens E.M."/>
            <person name="Foster-Nyarko E."/>
            <person name="Jarju S."/>
            <person name="Secka A."/>
            <person name="Antonio M."/>
            <person name="Oren A."/>
            <person name="Chaudhuri R.R."/>
            <person name="La Ragione R."/>
            <person name="Hildebrand F."/>
            <person name="Pallen M.J."/>
        </authorList>
    </citation>
    <scope>NUCLEOTIDE SEQUENCE</scope>
    <source>
        <strain evidence="6">ChiSjej4B22-8349</strain>
    </source>
</reference>
<dbReference type="SUPFAM" id="SSF46894">
    <property type="entry name" value="C-terminal effector domain of the bipartite response regulators"/>
    <property type="match status" value="1"/>
</dbReference>
<evidence type="ECO:0000259" key="5">
    <source>
        <dbReference type="PROSITE" id="PS50043"/>
    </source>
</evidence>
<dbReference type="InterPro" id="IPR000792">
    <property type="entry name" value="Tscrpt_reg_LuxR_C"/>
</dbReference>
<dbReference type="AlphaFoldDB" id="A0A9D1SUR2"/>
<dbReference type="CDD" id="cd06170">
    <property type="entry name" value="LuxR_C_like"/>
    <property type="match status" value="1"/>
</dbReference>
<dbReference type="PROSITE" id="PS50043">
    <property type="entry name" value="HTH_LUXR_2"/>
    <property type="match status" value="1"/>
</dbReference>
<organism evidence="6 7">
    <name type="scientific">Candidatus Allocopromorpha excrementipullorum</name>
    <dbReference type="NCBI Taxonomy" id="2840743"/>
    <lineage>
        <taxon>Bacteria</taxon>
        <taxon>Bacillati</taxon>
        <taxon>Bacillota</taxon>
        <taxon>Clostridia</taxon>
        <taxon>Eubacteriales</taxon>
        <taxon>Eubacteriaceae</taxon>
        <taxon>Eubacteriaceae incertae sedis</taxon>
        <taxon>Candidatus Allocopromorpha</taxon>
    </lineage>
</organism>
<keyword evidence="3" id="KW-0804">Transcription</keyword>
<dbReference type="PANTHER" id="PTHR44688">
    <property type="entry name" value="DNA-BINDING TRANSCRIPTIONAL ACTIVATOR DEVR_DOSR"/>
    <property type="match status" value="1"/>
</dbReference>
<dbReference type="GO" id="GO:0003677">
    <property type="term" value="F:DNA binding"/>
    <property type="evidence" value="ECO:0007669"/>
    <property type="project" value="UniProtKB-KW"/>
</dbReference>
<evidence type="ECO:0000256" key="1">
    <source>
        <dbReference type="ARBA" id="ARBA00023015"/>
    </source>
</evidence>
<dbReference type="EMBL" id="DVOB01000097">
    <property type="protein sequence ID" value="HIU95934.1"/>
    <property type="molecule type" value="Genomic_DNA"/>
</dbReference>
<gene>
    <name evidence="6" type="ORF">IAD25_04395</name>
</gene>
<dbReference type="Pfam" id="PF00196">
    <property type="entry name" value="GerE"/>
    <property type="match status" value="1"/>
</dbReference>
<comment type="caution">
    <text evidence="6">The sequence shown here is derived from an EMBL/GenBank/DDBJ whole genome shotgun (WGS) entry which is preliminary data.</text>
</comment>
<dbReference type="PANTHER" id="PTHR44688:SF16">
    <property type="entry name" value="DNA-BINDING TRANSCRIPTIONAL ACTIVATOR DEVR_DOSR"/>
    <property type="match status" value="1"/>
</dbReference>
<protein>
    <submittedName>
        <fullName evidence="6">Helix-turn-helix transcriptional regulator</fullName>
    </submittedName>
</protein>
<reference evidence="6" key="1">
    <citation type="submission" date="2020-10" db="EMBL/GenBank/DDBJ databases">
        <authorList>
            <person name="Gilroy R."/>
        </authorList>
    </citation>
    <scope>NUCLEOTIDE SEQUENCE</scope>
    <source>
        <strain evidence="6">ChiSjej4B22-8349</strain>
    </source>
</reference>
<keyword evidence="1" id="KW-0805">Transcription regulation</keyword>
<proteinExistence type="predicted"/>
<dbReference type="SMART" id="SM00421">
    <property type="entry name" value="HTH_LUXR"/>
    <property type="match status" value="1"/>
</dbReference>
<name>A0A9D1SUR2_9FIRM</name>
<sequence length="402" mass="45126">MEYMTVREAAEKWNISERQVQKYCAQGRIDGIIKLGVSWGIPAGASKPGDPRKVKGKDRRERPGGKSPAEGLYRGLMPLLNTPFVPGHCLESIEAMEENSERDIAFAEYHYFSGHAEEAAGEAERYLTSSDMYIRLSACLIYVYANLSIGKIQRARYALEQVKDMLSSSDEASAENRVAGAFINVASAVLLHLPLPEGMPSSKDFLPALPPGVRAFALYVQAHYLYLKKEYEKSLGVVEATFAMGAQEYPIPAIYLHLVAVMDYMSLRQKERAEEHMLAAWELARPDDLIEGLGEHHGLLGGMLEAVIKPEWPEDFKRIIDITYRFSAGWRKVHNPDTGHDVADNLTTTEFAAAMLAARGWTNQEIGEHMNISQHTVKRHLSVAMQKLGISRRQDLKKYMLR</sequence>
<feature type="domain" description="HTH luxR-type" evidence="5">
    <location>
        <begin position="339"/>
        <end position="402"/>
    </location>
</feature>
<dbReference type="PRINTS" id="PR00038">
    <property type="entry name" value="HTHLUXR"/>
</dbReference>
<dbReference type="Gene3D" id="1.10.10.10">
    <property type="entry name" value="Winged helix-like DNA-binding domain superfamily/Winged helix DNA-binding domain"/>
    <property type="match status" value="1"/>
</dbReference>
<dbReference type="Proteomes" id="UP000824130">
    <property type="component" value="Unassembled WGS sequence"/>
</dbReference>
<accession>A0A9D1SUR2</accession>
<feature type="compositionally biased region" description="Basic and acidic residues" evidence="4">
    <location>
        <begin position="49"/>
        <end position="64"/>
    </location>
</feature>
<evidence type="ECO:0000256" key="3">
    <source>
        <dbReference type="ARBA" id="ARBA00023163"/>
    </source>
</evidence>
<keyword evidence="2" id="KW-0238">DNA-binding</keyword>
<feature type="region of interest" description="Disordered" evidence="4">
    <location>
        <begin position="44"/>
        <end position="70"/>
    </location>
</feature>